<dbReference type="SFLD" id="SFLDG01135">
    <property type="entry name" value="C1.5.6:_HAD__Beta-PGM__Phospha"/>
    <property type="match status" value="1"/>
</dbReference>
<keyword evidence="1" id="KW-0378">Hydrolase</keyword>
<dbReference type="InterPro" id="IPR023198">
    <property type="entry name" value="PGP-like_dom2"/>
</dbReference>
<dbReference type="NCBIfam" id="TIGR01549">
    <property type="entry name" value="HAD-SF-IA-v1"/>
    <property type="match status" value="1"/>
</dbReference>
<dbReference type="Proteomes" id="UP001172142">
    <property type="component" value="Unassembled WGS sequence"/>
</dbReference>
<dbReference type="InterPro" id="IPR006439">
    <property type="entry name" value="HAD-SF_hydro_IA"/>
</dbReference>
<dbReference type="InterPro" id="IPR050155">
    <property type="entry name" value="HAD-like_hydrolase_sf"/>
</dbReference>
<name>A0ABT8N896_9BACL</name>
<dbReference type="EMBL" id="JAUJWU010000001">
    <property type="protein sequence ID" value="MDN7244120.1"/>
    <property type="molecule type" value="Genomic_DNA"/>
</dbReference>
<dbReference type="InterPro" id="IPR036412">
    <property type="entry name" value="HAD-like_sf"/>
</dbReference>
<keyword evidence="2" id="KW-1185">Reference proteome</keyword>
<dbReference type="PRINTS" id="PR00413">
    <property type="entry name" value="HADHALOGNASE"/>
</dbReference>
<dbReference type="SFLD" id="SFLDS00003">
    <property type="entry name" value="Haloacid_Dehalogenase"/>
    <property type="match status" value="1"/>
</dbReference>
<dbReference type="PANTHER" id="PTHR43434">
    <property type="entry name" value="PHOSPHOGLYCOLATE PHOSPHATASE"/>
    <property type="match status" value="1"/>
</dbReference>
<dbReference type="InterPro" id="IPR041492">
    <property type="entry name" value="HAD_2"/>
</dbReference>
<accession>A0ABT8N896</accession>
<proteinExistence type="predicted"/>
<dbReference type="NCBIfam" id="TIGR01509">
    <property type="entry name" value="HAD-SF-IA-v3"/>
    <property type="match status" value="1"/>
</dbReference>
<organism evidence="1 2">
    <name type="scientific">Planococcus shenhongbingii</name>
    <dbReference type="NCBI Taxonomy" id="3058398"/>
    <lineage>
        <taxon>Bacteria</taxon>
        <taxon>Bacillati</taxon>
        <taxon>Bacillota</taxon>
        <taxon>Bacilli</taxon>
        <taxon>Bacillales</taxon>
        <taxon>Caryophanaceae</taxon>
        <taxon>Planococcus</taxon>
    </lineage>
</organism>
<dbReference type="Gene3D" id="1.10.150.240">
    <property type="entry name" value="Putative phosphatase, domain 2"/>
    <property type="match status" value="1"/>
</dbReference>
<evidence type="ECO:0000313" key="2">
    <source>
        <dbReference type="Proteomes" id="UP001172142"/>
    </source>
</evidence>
<dbReference type="InterPro" id="IPR023214">
    <property type="entry name" value="HAD_sf"/>
</dbReference>
<protein>
    <submittedName>
        <fullName evidence="1">HAD family hydrolase</fullName>
    </submittedName>
</protein>
<gene>
    <name evidence="1" type="ORF">QWY13_01355</name>
</gene>
<dbReference type="PANTHER" id="PTHR43434:SF1">
    <property type="entry name" value="PHOSPHOGLYCOLATE PHOSPHATASE"/>
    <property type="match status" value="1"/>
</dbReference>
<dbReference type="SUPFAM" id="SSF56784">
    <property type="entry name" value="HAD-like"/>
    <property type="match status" value="1"/>
</dbReference>
<dbReference type="GO" id="GO:0016787">
    <property type="term" value="F:hydrolase activity"/>
    <property type="evidence" value="ECO:0007669"/>
    <property type="project" value="UniProtKB-KW"/>
</dbReference>
<dbReference type="Pfam" id="PF13419">
    <property type="entry name" value="HAD_2"/>
    <property type="match status" value="1"/>
</dbReference>
<evidence type="ECO:0000313" key="1">
    <source>
        <dbReference type="EMBL" id="MDN7244120.1"/>
    </source>
</evidence>
<reference evidence="1 2" key="1">
    <citation type="submission" date="2023-07" db="EMBL/GenBank/DDBJ databases">
        <title>Novel species in genus Planococcus.</title>
        <authorList>
            <person name="Ning S."/>
        </authorList>
    </citation>
    <scope>NUCLEOTIDE SEQUENCE [LARGE SCALE GENOMIC DNA]</scope>
    <source>
        <strain evidence="1 2">N017</strain>
    </source>
</reference>
<dbReference type="SFLD" id="SFLDG01129">
    <property type="entry name" value="C1.5:_HAD__Beta-PGM__Phosphata"/>
    <property type="match status" value="1"/>
</dbReference>
<comment type="caution">
    <text evidence="1">The sequence shown here is derived from an EMBL/GenBank/DDBJ whole genome shotgun (WGS) entry which is preliminary data.</text>
</comment>
<sequence length="215" mass="24129">MMKAILFDFDGTLANILPVCDMAFQHVFRKYDQRELSSAEVRAMFGPSETGIIYQNLKHRKKEEAIEQYYDQYLEHHADMIEQNRDIHSLLMHLKEKGLKLGIVTGKAKRSLDISLKALGWEHLFDAMITGDDVVNPKPDPEGVLKILPLLGARADEAVFVGDSDADILAGTAANVVTIGVQWLPDHQTLEFAAAPSFLFKTVHDFREAMEGGFK</sequence>
<dbReference type="Gene3D" id="3.40.50.1000">
    <property type="entry name" value="HAD superfamily/HAD-like"/>
    <property type="match status" value="1"/>
</dbReference>